<dbReference type="AlphaFoldDB" id="A0A9Q1AV46"/>
<evidence type="ECO:0000313" key="2">
    <source>
        <dbReference type="EMBL" id="KAJ7313258.1"/>
    </source>
</evidence>
<dbReference type="Proteomes" id="UP001142489">
    <property type="component" value="Unassembled WGS sequence"/>
</dbReference>
<evidence type="ECO:0000256" key="1">
    <source>
        <dbReference type="SAM" id="MobiDB-lite"/>
    </source>
</evidence>
<reference evidence="2" key="1">
    <citation type="journal article" date="2023" name="DNA Res.">
        <title>Chromosome-level genome assembly of Phrynocephalus forsythii using third-generation DNA sequencing and Hi-C analysis.</title>
        <authorList>
            <person name="Qi Y."/>
            <person name="Zhao W."/>
            <person name="Zhao Y."/>
            <person name="Niu C."/>
            <person name="Cao S."/>
            <person name="Zhang Y."/>
        </authorList>
    </citation>
    <scope>NUCLEOTIDE SEQUENCE</scope>
    <source>
        <tissue evidence="2">Muscle</tissue>
    </source>
</reference>
<proteinExistence type="predicted"/>
<accession>A0A9Q1AV46</accession>
<feature type="region of interest" description="Disordered" evidence="1">
    <location>
        <begin position="48"/>
        <end position="81"/>
    </location>
</feature>
<protein>
    <submittedName>
        <fullName evidence="2">Uncharacterized protein</fullName>
    </submittedName>
</protein>
<organism evidence="2 3">
    <name type="scientific">Phrynocephalus forsythii</name>
    <dbReference type="NCBI Taxonomy" id="171643"/>
    <lineage>
        <taxon>Eukaryota</taxon>
        <taxon>Metazoa</taxon>
        <taxon>Chordata</taxon>
        <taxon>Craniata</taxon>
        <taxon>Vertebrata</taxon>
        <taxon>Euteleostomi</taxon>
        <taxon>Lepidosauria</taxon>
        <taxon>Squamata</taxon>
        <taxon>Bifurcata</taxon>
        <taxon>Unidentata</taxon>
        <taxon>Episquamata</taxon>
        <taxon>Toxicofera</taxon>
        <taxon>Iguania</taxon>
        <taxon>Acrodonta</taxon>
        <taxon>Agamidae</taxon>
        <taxon>Agaminae</taxon>
        <taxon>Phrynocephalus</taxon>
    </lineage>
</organism>
<name>A0A9Q1AV46_9SAUR</name>
<feature type="compositionally biased region" description="Basic and acidic residues" evidence="1">
    <location>
        <begin position="58"/>
        <end position="73"/>
    </location>
</feature>
<gene>
    <name evidence="2" type="ORF">JRQ81_004542</name>
</gene>
<evidence type="ECO:0000313" key="3">
    <source>
        <dbReference type="Proteomes" id="UP001142489"/>
    </source>
</evidence>
<comment type="caution">
    <text evidence="2">The sequence shown here is derived from an EMBL/GenBank/DDBJ whole genome shotgun (WGS) entry which is preliminary data.</text>
</comment>
<dbReference type="EMBL" id="JAPFRF010000012">
    <property type="protein sequence ID" value="KAJ7313258.1"/>
    <property type="molecule type" value="Genomic_DNA"/>
</dbReference>
<keyword evidence="3" id="KW-1185">Reference proteome</keyword>
<sequence>MEAALFWCCFGGDQQQGQLCTDFWSSGSSFTSVTWTVEQRAAGAISALPGSGRTQRLGTDRWKEGSGADEKAAGRTFPLLA</sequence>